<dbReference type="Proteomes" id="UP000216311">
    <property type="component" value="Unassembled WGS sequence"/>
</dbReference>
<gene>
    <name evidence="1" type="ORF">CGZ93_12115</name>
</gene>
<dbReference type="EMBL" id="NMVQ01000023">
    <property type="protein sequence ID" value="OYO20951.1"/>
    <property type="molecule type" value="Genomic_DNA"/>
</dbReference>
<protein>
    <submittedName>
        <fullName evidence="1">Uncharacterized protein</fullName>
    </submittedName>
</protein>
<proteinExistence type="predicted"/>
<sequence length="468" mass="51107">MLSWGLAGDHHRLGCQLEFDPAGNLHSLTAGGQQLIGGLAVLGVRRDGELHPWLPDTARLEADEVEARGRCAGLRLRVRHNLDFTWHLRITLTNDTEQPVALDGLVLHAAPGRDALLLVTPAGPCTQLGWHRLAPSDGVECLGMRLSRGDLIRAGDELRTPPLRLGPGEAYTLILHGDWYASSFELQQRQPDWFPPLLDLTAADDELELNDPDVALSWDSEDGPLRELTVAAAEGVTRLSVAFADEEAAYGRLVGAIQRRGLIAHAAEALALQRAELLQLISTDETTALLAEYAERTPDPADTRQVLVWLRMAATTGEAALVERAAAVLAELPVQPGYALAWLNLWVQQQLLGIEPSLGEAQRRIAEWLAQPGQDPLIIRELAQLLGPQQQRQPTIRRGSRVADLLCLLRPAEAWPAYADERLAQLVSIRALAEHEHTALLNRLLARAEASPGPLDSAAVLGWLALRD</sequence>
<evidence type="ECO:0000313" key="1">
    <source>
        <dbReference type="EMBL" id="OYO20951.1"/>
    </source>
</evidence>
<reference evidence="1 2" key="1">
    <citation type="submission" date="2017-07" db="EMBL/GenBank/DDBJ databases">
        <title>Draft whole genome sequences of clinical Proprionibacteriaceae strains.</title>
        <authorList>
            <person name="Bernier A.-M."/>
            <person name="Bernard K."/>
            <person name="Domingo M.-C."/>
        </authorList>
    </citation>
    <scope>NUCLEOTIDE SEQUENCE [LARGE SCALE GENOMIC DNA]</scope>
    <source>
        <strain evidence="1 2">NML 130396</strain>
    </source>
</reference>
<organism evidence="1 2">
    <name type="scientific">Enemella dayhoffiae</name>
    <dbReference type="NCBI Taxonomy" id="2016507"/>
    <lineage>
        <taxon>Bacteria</taxon>
        <taxon>Bacillati</taxon>
        <taxon>Actinomycetota</taxon>
        <taxon>Actinomycetes</taxon>
        <taxon>Propionibacteriales</taxon>
        <taxon>Propionibacteriaceae</taxon>
        <taxon>Enemella</taxon>
    </lineage>
</organism>
<name>A0A255GZB1_9ACTN</name>
<dbReference type="AlphaFoldDB" id="A0A255GZB1"/>
<keyword evidence="2" id="KW-1185">Reference proteome</keyword>
<evidence type="ECO:0000313" key="2">
    <source>
        <dbReference type="Proteomes" id="UP000216311"/>
    </source>
</evidence>
<accession>A0A255GZB1</accession>
<comment type="caution">
    <text evidence="1">The sequence shown here is derived from an EMBL/GenBank/DDBJ whole genome shotgun (WGS) entry which is preliminary data.</text>
</comment>